<evidence type="ECO:0000313" key="1">
    <source>
        <dbReference type="EMBL" id="JAH00268.1"/>
    </source>
</evidence>
<dbReference type="EMBL" id="GBXM01108309">
    <property type="protein sequence ID" value="JAH00268.1"/>
    <property type="molecule type" value="Transcribed_RNA"/>
</dbReference>
<name>A0A0E9P8W4_ANGAN</name>
<reference evidence="1" key="1">
    <citation type="submission" date="2014-11" db="EMBL/GenBank/DDBJ databases">
        <authorList>
            <person name="Amaro Gonzalez C."/>
        </authorList>
    </citation>
    <scope>NUCLEOTIDE SEQUENCE</scope>
</reference>
<protein>
    <submittedName>
        <fullName evidence="1">Uncharacterized protein</fullName>
    </submittedName>
</protein>
<reference evidence="1" key="2">
    <citation type="journal article" date="2015" name="Fish Shellfish Immunol.">
        <title>Early steps in the European eel (Anguilla anguilla)-Vibrio vulnificus interaction in the gills: Role of the RtxA13 toxin.</title>
        <authorList>
            <person name="Callol A."/>
            <person name="Pajuelo D."/>
            <person name="Ebbesson L."/>
            <person name="Teles M."/>
            <person name="MacKenzie S."/>
            <person name="Amaro C."/>
        </authorList>
    </citation>
    <scope>NUCLEOTIDE SEQUENCE</scope>
</reference>
<sequence length="36" mass="4200">MQISPGLDILHKYILCYDNFFGQYYVSHGARCALVY</sequence>
<dbReference type="AlphaFoldDB" id="A0A0E9P8W4"/>
<proteinExistence type="predicted"/>
<organism evidence="1">
    <name type="scientific">Anguilla anguilla</name>
    <name type="common">European freshwater eel</name>
    <name type="synonym">Muraena anguilla</name>
    <dbReference type="NCBI Taxonomy" id="7936"/>
    <lineage>
        <taxon>Eukaryota</taxon>
        <taxon>Metazoa</taxon>
        <taxon>Chordata</taxon>
        <taxon>Craniata</taxon>
        <taxon>Vertebrata</taxon>
        <taxon>Euteleostomi</taxon>
        <taxon>Actinopterygii</taxon>
        <taxon>Neopterygii</taxon>
        <taxon>Teleostei</taxon>
        <taxon>Anguilliformes</taxon>
        <taxon>Anguillidae</taxon>
        <taxon>Anguilla</taxon>
    </lineage>
</organism>
<accession>A0A0E9P8W4</accession>